<name>A0A4C2ABA8_EUMVA</name>
<comment type="caution">
    <text evidence="3">The sequence shown here is derived from an EMBL/GenBank/DDBJ whole genome shotgun (WGS) entry which is preliminary data.</text>
</comment>
<evidence type="ECO:0000256" key="2">
    <source>
        <dbReference type="ARBA" id="ARBA00022737"/>
    </source>
</evidence>
<dbReference type="AlphaFoldDB" id="A0A4C2ABA8"/>
<dbReference type="PANTHER" id="PTHR46344">
    <property type="entry name" value="OS02G0202900 PROTEIN"/>
    <property type="match status" value="1"/>
</dbReference>
<keyword evidence="2" id="KW-0677">Repeat</keyword>
<keyword evidence="1" id="KW-0880">Kelch repeat</keyword>
<keyword evidence="4" id="KW-1185">Reference proteome</keyword>
<dbReference type="GO" id="GO:0016567">
    <property type="term" value="P:protein ubiquitination"/>
    <property type="evidence" value="ECO:0007669"/>
    <property type="project" value="UniProtKB-UniPathway"/>
</dbReference>
<dbReference type="PANTHER" id="PTHR46344:SF27">
    <property type="entry name" value="KELCH REPEAT SUPERFAMILY PROTEIN"/>
    <property type="match status" value="1"/>
</dbReference>
<dbReference type="SUPFAM" id="SSF117281">
    <property type="entry name" value="Kelch motif"/>
    <property type="match status" value="1"/>
</dbReference>
<reference evidence="3 4" key="1">
    <citation type="journal article" date="2019" name="Commun. Biol.">
        <title>The bagworm genome reveals a unique fibroin gene that provides high tensile strength.</title>
        <authorList>
            <person name="Kono N."/>
            <person name="Nakamura H."/>
            <person name="Ohtoshi R."/>
            <person name="Tomita M."/>
            <person name="Numata K."/>
            <person name="Arakawa K."/>
        </authorList>
    </citation>
    <scope>NUCLEOTIDE SEQUENCE [LARGE SCALE GENOMIC DNA]</scope>
</reference>
<dbReference type="EMBL" id="BGZK01002923">
    <property type="protein sequence ID" value="GBP97380.1"/>
    <property type="molecule type" value="Genomic_DNA"/>
</dbReference>
<evidence type="ECO:0000313" key="4">
    <source>
        <dbReference type="Proteomes" id="UP000299102"/>
    </source>
</evidence>
<dbReference type="Gene3D" id="2.120.10.80">
    <property type="entry name" value="Kelch-type beta propeller"/>
    <property type="match status" value="1"/>
</dbReference>
<evidence type="ECO:0000313" key="3">
    <source>
        <dbReference type="EMBL" id="GBP97380.1"/>
    </source>
</evidence>
<sequence>MVLYCIGGNDGTMCMSSGERFNIRRNGWEPAAAMHSRRSTHEVVEVDNALYALGGNDGSSSLNSVERYDIRLNKWTIVNSMVARRSSVGAAVLDCFNLERGLVQTTNL</sequence>
<dbReference type="InterPro" id="IPR006652">
    <property type="entry name" value="Kelch_1"/>
</dbReference>
<gene>
    <name evidence="3" type="primary">Klhl17</name>
    <name evidence="3" type="ORF">EVAR_70549_1</name>
</gene>
<dbReference type="Pfam" id="PF01344">
    <property type="entry name" value="Kelch_1"/>
    <property type="match status" value="2"/>
</dbReference>
<proteinExistence type="predicted"/>
<accession>A0A4C2ABA8</accession>
<dbReference type="OrthoDB" id="45365at2759"/>
<dbReference type="InterPro" id="IPR015915">
    <property type="entry name" value="Kelch-typ_b-propeller"/>
</dbReference>
<dbReference type="SMART" id="SM00612">
    <property type="entry name" value="Kelch"/>
    <property type="match status" value="2"/>
</dbReference>
<organism evidence="3 4">
    <name type="scientific">Eumeta variegata</name>
    <name type="common">Bagworm moth</name>
    <name type="synonym">Eumeta japonica</name>
    <dbReference type="NCBI Taxonomy" id="151549"/>
    <lineage>
        <taxon>Eukaryota</taxon>
        <taxon>Metazoa</taxon>
        <taxon>Ecdysozoa</taxon>
        <taxon>Arthropoda</taxon>
        <taxon>Hexapoda</taxon>
        <taxon>Insecta</taxon>
        <taxon>Pterygota</taxon>
        <taxon>Neoptera</taxon>
        <taxon>Endopterygota</taxon>
        <taxon>Lepidoptera</taxon>
        <taxon>Glossata</taxon>
        <taxon>Ditrysia</taxon>
        <taxon>Tineoidea</taxon>
        <taxon>Psychidae</taxon>
        <taxon>Oiketicinae</taxon>
        <taxon>Eumeta</taxon>
    </lineage>
</organism>
<evidence type="ECO:0000256" key="1">
    <source>
        <dbReference type="ARBA" id="ARBA00022441"/>
    </source>
</evidence>
<dbReference type="UniPathway" id="UPA00143"/>
<dbReference type="Proteomes" id="UP000299102">
    <property type="component" value="Unassembled WGS sequence"/>
</dbReference>
<dbReference type="STRING" id="151549.A0A4C2ABA8"/>
<dbReference type="PRINTS" id="PR00501">
    <property type="entry name" value="KELCHREPEAT"/>
</dbReference>
<protein>
    <submittedName>
        <fullName evidence="3">Kelch-like protein 17</fullName>
    </submittedName>
</protein>